<keyword evidence="1" id="KW-0472">Membrane</keyword>
<sequence>MARRAATNGGRNTAVDIVSRCLAALPGNYALTIGIGSLLAVALADAGMARVEAAALASMLAFPVFLIVLLWAVHAARLLRAWIVIGGGAVLTNAAAAWLAASPGTAG</sequence>
<keyword evidence="1" id="KW-0812">Transmembrane</keyword>
<feature type="transmembrane region" description="Helical" evidence="1">
    <location>
        <begin position="55"/>
        <end position="74"/>
    </location>
</feature>
<proteinExistence type="predicted"/>
<name>A0A552UAC7_9SPHN</name>
<accession>A0A552UAC7</accession>
<dbReference type="Proteomes" id="UP000317894">
    <property type="component" value="Unassembled WGS sequence"/>
</dbReference>
<feature type="transmembrane region" description="Helical" evidence="1">
    <location>
        <begin position="21"/>
        <end position="43"/>
    </location>
</feature>
<reference evidence="2 3" key="1">
    <citation type="submission" date="2019-07" db="EMBL/GenBank/DDBJ databases">
        <title>Novel species isolated from glacier.</title>
        <authorList>
            <person name="Liu Q."/>
            <person name="Xin Y.-H."/>
        </authorList>
    </citation>
    <scope>NUCLEOTIDE SEQUENCE [LARGE SCALE GENOMIC DNA]</scope>
    <source>
        <strain evidence="2 3">LB1R16</strain>
    </source>
</reference>
<evidence type="ECO:0000313" key="2">
    <source>
        <dbReference type="EMBL" id="TRW15172.1"/>
    </source>
</evidence>
<evidence type="ECO:0000256" key="1">
    <source>
        <dbReference type="SAM" id="Phobius"/>
    </source>
</evidence>
<keyword evidence="1" id="KW-1133">Transmembrane helix</keyword>
<keyword evidence="3" id="KW-1185">Reference proteome</keyword>
<feature type="transmembrane region" description="Helical" evidence="1">
    <location>
        <begin position="81"/>
        <end position="101"/>
    </location>
</feature>
<gene>
    <name evidence="2" type="ORF">FMM06_16165</name>
</gene>
<protein>
    <submittedName>
        <fullName evidence="2">Iron uptake protein</fullName>
    </submittedName>
</protein>
<organism evidence="2 3">
    <name type="scientific">Glacieibacterium frigidum</name>
    <dbReference type="NCBI Taxonomy" id="2593303"/>
    <lineage>
        <taxon>Bacteria</taxon>
        <taxon>Pseudomonadati</taxon>
        <taxon>Pseudomonadota</taxon>
        <taxon>Alphaproteobacteria</taxon>
        <taxon>Sphingomonadales</taxon>
        <taxon>Sphingosinicellaceae</taxon>
        <taxon>Glacieibacterium</taxon>
    </lineage>
</organism>
<evidence type="ECO:0000313" key="3">
    <source>
        <dbReference type="Proteomes" id="UP000317894"/>
    </source>
</evidence>
<dbReference type="RefSeq" id="WP_144335341.1">
    <property type="nucleotide sequence ID" value="NZ_VJWA01000002.1"/>
</dbReference>
<dbReference type="AlphaFoldDB" id="A0A552UAC7"/>
<comment type="caution">
    <text evidence="2">The sequence shown here is derived from an EMBL/GenBank/DDBJ whole genome shotgun (WGS) entry which is preliminary data.</text>
</comment>
<dbReference type="EMBL" id="VJWA01000002">
    <property type="protein sequence ID" value="TRW15172.1"/>
    <property type="molecule type" value="Genomic_DNA"/>
</dbReference>